<accession>A0ACB9QTR3</accession>
<dbReference type="EMBL" id="CM042884">
    <property type="protein sequence ID" value="KAI4370227.1"/>
    <property type="molecule type" value="Genomic_DNA"/>
</dbReference>
<organism evidence="1 2">
    <name type="scientific">Melastoma candidum</name>
    <dbReference type="NCBI Taxonomy" id="119954"/>
    <lineage>
        <taxon>Eukaryota</taxon>
        <taxon>Viridiplantae</taxon>
        <taxon>Streptophyta</taxon>
        <taxon>Embryophyta</taxon>
        <taxon>Tracheophyta</taxon>
        <taxon>Spermatophyta</taxon>
        <taxon>Magnoliopsida</taxon>
        <taxon>eudicotyledons</taxon>
        <taxon>Gunneridae</taxon>
        <taxon>Pentapetalae</taxon>
        <taxon>rosids</taxon>
        <taxon>malvids</taxon>
        <taxon>Myrtales</taxon>
        <taxon>Melastomataceae</taxon>
        <taxon>Melastomatoideae</taxon>
        <taxon>Melastomateae</taxon>
        <taxon>Melastoma</taxon>
    </lineage>
</organism>
<name>A0ACB9QTR3_9MYRT</name>
<protein>
    <submittedName>
        <fullName evidence="1">Uncharacterized protein</fullName>
    </submittedName>
</protein>
<evidence type="ECO:0000313" key="1">
    <source>
        <dbReference type="EMBL" id="KAI4370227.1"/>
    </source>
</evidence>
<dbReference type="Proteomes" id="UP001057402">
    <property type="component" value="Chromosome 5"/>
</dbReference>
<reference evidence="2" key="1">
    <citation type="journal article" date="2023" name="Front. Plant Sci.">
        <title>Chromosomal-level genome assembly of Melastoma candidum provides insights into trichome evolution.</title>
        <authorList>
            <person name="Zhong Y."/>
            <person name="Wu W."/>
            <person name="Sun C."/>
            <person name="Zou P."/>
            <person name="Liu Y."/>
            <person name="Dai S."/>
            <person name="Zhou R."/>
        </authorList>
    </citation>
    <scope>NUCLEOTIDE SEQUENCE [LARGE SCALE GENOMIC DNA]</scope>
</reference>
<gene>
    <name evidence="1" type="ORF">MLD38_018597</name>
</gene>
<comment type="caution">
    <text evidence="1">The sequence shown here is derived from an EMBL/GenBank/DDBJ whole genome shotgun (WGS) entry which is preliminary data.</text>
</comment>
<sequence>MDNQIHELKSCEPEFLVCTPGRLLEPISVKAIDISGMSLLVVDGIGDESGYLDQFKSVSHRISDNPCMVVFTESHSDNSCCTSSCGSPSPRNKEKAWLW</sequence>
<evidence type="ECO:0000313" key="2">
    <source>
        <dbReference type="Proteomes" id="UP001057402"/>
    </source>
</evidence>
<keyword evidence="2" id="KW-1185">Reference proteome</keyword>
<proteinExistence type="predicted"/>